<dbReference type="AlphaFoldDB" id="A0A2I0V0Q6"/>
<evidence type="ECO:0000313" key="6">
    <source>
        <dbReference type="Proteomes" id="UP000234956"/>
    </source>
</evidence>
<dbReference type="SUPFAM" id="SSF46689">
    <property type="entry name" value="Homeodomain-like"/>
    <property type="match status" value="2"/>
</dbReference>
<keyword evidence="1" id="KW-0805">Transcription regulation</keyword>
<evidence type="ECO:0000259" key="4">
    <source>
        <dbReference type="PROSITE" id="PS01124"/>
    </source>
</evidence>
<evidence type="ECO:0000256" key="3">
    <source>
        <dbReference type="ARBA" id="ARBA00023163"/>
    </source>
</evidence>
<evidence type="ECO:0000256" key="1">
    <source>
        <dbReference type="ARBA" id="ARBA00023015"/>
    </source>
</evidence>
<comment type="caution">
    <text evidence="5">The sequence shown here is derived from an EMBL/GenBank/DDBJ whole genome shotgun (WGS) entry which is preliminary data.</text>
</comment>
<evidence type="ECO:0000313" key="5">
    <source>
        <dbReference type="EMBL" id="PKU51846.1"/>
    </source>
</evidence>
<dbReference type="Gene3D" id="1.10.10.60">
    <property type="entry name" value="Homeodomain-like"/>
    <property type="match status" value="2"/>
</dbReference>
<dbReference type="InterPro" id="IPR018060">
    <property type="entry name" value="HTH_AraC"/>
</dbReference>
<dbReference type="Pfam" id="PF02311">
    <property type="entry name" value="AraC_binding"/>
    <property type="match status" value="1"/>
</dbReference>
<evidence type="ECO:0000256" key="2">
    <source>
        <dbReference type="ARBA" id="ARBA00023125"/>
    </source>
</evidence>
<dbReference type="GO" id="GO:0043565">
    <property type="term" value="F:sequence-specific DNA binding"/>
    <property type="evidence" value="ECO:0007669"/>
    <property type="project" value="InterPro"/>
</dbReference>
<dbReference type="Proteomes" id="UP000234956">
    <property type="component" value="Unassembled WGS sequence"/>
</dbReference>
<dbReference type="PANTHER" id="PTHR43280">
    <property type="entry name" value="ARAC-FAMILY TRANSCRIPTIONAL REGULATOR"/>
    <property type="match status" value="1"/>
</dbReference>
<gene>
    <name evidence="5" type="ORF">CRI88_14320</name>
</gene>
<dbReference type="GO" id="GO:0003700">
    <property type="term" value="F:DNA-binding transcription factor activity"/>
    <property type="evidence" value="ECO:0007669"/>
    <property type="project" value="InterPro"/>
</dbReference>
<dbReference type="EMBL" id="PDFK01000003">
    <property type="protein sequence ID" value="PKU51846.1"/>
    <property type="molecule type" value="Genomic_DNA"/>
</dbReference>
<accession>A0A2I0V0Q6</accession>
<name>A0A2I0V0Q6_9BACI</name>
<dbReference type="InterPro" id="IPR003313">
    <property type="entry name" value="AraC-bd"/>
</dbReference>
<dbReference type="SMART" id="SM00342">
    <property type="entry name" value="HTH_ARAC"/>
    <property type="match status" value="1"/>
</dbReference>
<keyword evidence="2" id="KW-0238">DNA-binding</keyword>
<dbReference type="Gene3D" id="2.60.120.10">
    <property type="entry name" value="Jelly Rolls"/>
    <property type="match status" value="1"/>
</dbReference>
<dbReference type="PANTHER" id="PTHR43280:SF28">
    <property type="entry name" value="HTH-TYPE TRANSCRIPTIONAL ACTIVATOR RHAS"/>
    <property type="match status" value="1"/>
</dbReference>
<dbReference type="InterPro" id="IPR011051">
    <property type="entry name" value="RmlC_Cupin_sf"/>
</dbReference>
<proteinExistence type="predicted"/>
<dbReference type="InterPro" id="IPR009057">
    <property type="entry name" value="Homeodomain-like_sf"/>
</dbReference>
<dbReference type="SUPFAM" id="SSF51182">
    <property type="entry name" value="RmlC-like cupins"/>
    <property type="match status" value="1"/>
</dbReference>
<sequence length="297" mass="34640">MPLTHIKIAKDLQELTLHGTKEFPVALYETVMQLERLDFLPLHWHKEIQFVYLKSGRAQYRVGGDAFILEQGEGLFINASVLHEAKPYEIEQALIYCVNVDPMLIAGHEGSIFAPKYVEPYITKNRVPYVKLTGELAQKIASIAALMREQDVFFELKFWRELLFIWESMLTQSLLTEEMMDQSSIVQHERAKVMLDFLHAHYQQKVTLEDLASHVYISRAECSRFFKKIVGMTPFSYLLQYRLRKSIELLRNGELSITEIAGDTGFSTVSYYIEKFKEYTSYSPHVYRKKFLSVKNN</sequence>
<dbReference type="PROSITE" id="PS01124">
    <property type="entry name" value="HTH_ARAC_FAMILY_2"/>
    <property type="match status" value="1"/>
</dbReference>
<organism evidence="5 6">
    <name type="scientific">Lysinibacillus fusiformis</name>
    <dbReference type="NCBI Taxonomy" id="28031"/>
    <lineage>
        <taxon>Bacteria</taxon>
        <taxon>Bacillati</taxon>
        <taxon>Bacillota</taxon>
        <taxon>Bacilli</taxon>
        <taxon>Bacillales</taxon>
        <taxon>Bacillaceae</taxon>
        <taxon>Lysinibacillus</taxon>
    </lineage>
</organism>
<dbReference type="InterPro" id="IPR014710">
    <property type="entry name" value="RmlC-like_jellyroll"/>
</dbReference>
<dbReference type="RefSeq" id="WP_058844500.1">
    <property type="nucleotide sequence ID" value="NZ_JAZBNI010000002.1"/>
</dbReference>
<reference evidence="5 6" key="1">
    <citation type="submission" date="2017-10" db="EMBL/GenBank/DDBJ databases">
        <title>Draft genome of Lysinibacillus fusiformis strain Juneja, a laboratory-derived pathogen of Drosophila melanogaster.</title>
        <authorList>
            <person name="Smith B.R."/>
            <person name="Unckless R.L."/>
        </authorList>
    </citation>
    <scope>NUCLEOTIDE SEQUENCE [LARGE SCALE GENOMIC DNA]</scope>
    <source>
        <strain evidence="5 6">Juneja</strain>
    </source>
</reference>
<keyword evidence="3" id="KW-0804">Transcription</keyword>
<dbReference type="Pfam" id="PF12833">
    <property type="entry name" value="HTH_18"/>
    <property type="match status" value="1"/>
</dbReference>
<protein>
    <submittedName>
        <fullName evidence="5">AraC family transcriptional regulator</fullName>
    </submittedName>
</protein>
<feature type="domain" description="HTH araC/xylS-type" evidence="4">
    <location>
        <begin position="192"/>
        <end position="290"/>
    </location>
</feature>